<evidence type="ECO:0000313" key="3">
    <source>
        <dbReference type="Proteomes" id="UP001311799"/>
    </source>
</evidence>
<dbReference type="EMBL" id="JAWDEY010000035">
    <property type="protein sequence ID" value="KAK6588163.1"/>
    <property type="molecule type" value="Genomic_DNA"/>
</dbReference>
<sequence length="407" mass="47031">MVRIRNVKDFSFCNAKSSDGTACLNPIILGSRPHFCVEHLKYGKFVKYPKFIGLKMNENEQINTGIISIKRFSDEQLEVANQKLSRNDEKYKANCINDNSELASLRVNENKSKSICNSTLCELNSKLLTAVKANRKNDILFILKSICKFDISNFSLLELKESGIFDLIITLKNERTDKEILKHVNMIIKKISEYKTNSGKVDYTTVFSEVKKKILIREELTKKENISFETELIKSITNVKEQKSSVSGKSKMISKIDRAISLKTINEEAIKRIERTEIRNRLMELEKNDIKNEYKSKMVSINIRNATVCRKCDIWTEGDPDKVCKEKHPEEIMYNVRAVKESWSCKTCNSTIYGINGYINSYCPICKCDTTCNLKRRSIYRLEKDPIEREVLIVRDGEVKEKMKGDM</sequence>
<organism evidence="2 3">
    <name type="scientific">Cryptosporidium xiaoi</name>
    <dbReference type="NCBI Taxonomy" id="659607"/>
    <lineage>
        <taxon>Eukaryota</taxon>
        <taxon>Sar</taxon>
        <taxon>Alveolata</taxon>
        <taxon>Apicomplexa</taxon>
        <taxon>Conoidasida</taxon>
        <taxon>Coccidia</taxon>
        <taxon>Eucoccidiorida</taxon>
        <taxon>Eimeriorina</taxon>
        <taxon>Cryptosporidiidae</taxon>
        <taxon>Cryptosporidium</taxon>
    </lineage>
</organism>
<gene>
    <name evidence="2" type="ORF">RS030_7989</name>
</gene>
<evidence type="ECO:0000313" key="2">
    <source>
        <dbReference type="EMBL" id="KAK6588163.1"/>
    </source>
</evidence>
<comment type="caution">
    <text evidence="2">The sequence shown here is derived from an EMBL/GenBank/DDBJ whole genome shotgun (WGS) entry which is preliminary data.</text>
</comment>
<proteinExistence type="predicted"/>
<name>A0AAV9XUH9_9CRYT</name>
<feature type="coiled-coil region" evidence="1">
    <location>
        <begin position="266"/>
        <end position="293"/>
    </location>
</feature>
<dbReference type="AlphaFoldDB" id="A0AAV9XUH9"/>
<keyword evidence="3" id="KW-1185">Reference proteome</keyword>
<accession>A0AAV9XUH9</accession>
<protein>
    <submittedName>
        <fullName evidence="2">Uncharacterized protein</fullName>
    </submittedName>
</protein>
<dbReference type="Proteomes" id="UP001311799">
    <property type="component" value="Unassembled WGS sequence"/>
</dbReference>
<evidence type="ECO:0000256" key="1">
    <source>
        <dbReference type="SAM" id="Coils"/>
    </source>
</evidence>
<reference evidence="2 3" key="1">
    <citation type="submission" date="2023-10" db="EMBL/GenBank/DDBJ databases">
        <title>Comparative genomics analysis reveals potential genetic determinants of host preference in Cryptosporidium xiaoi.</title>
        <authorList>
            <person name="Xiao L."/>
            <person name="Li J."/>
        </authorList>
    </citation>
    <scope>NUCLEOTIDE SEQUENCE [LARGE SCALE GENOMIC DNA]</scope>
    <source>
        <strain evidence="2 3">52996</strain>
    </source>
</reference>
<keyword evidence="1" id="KW-0175">Coiled coil</keyword>